<accession>A0A1F6TI31</accession>
<dbReference type="InterPro" id="IPR048792">
    <property type="entry name" value="CarD_C"/>
</dbReference>
<reference evidence="2 3" key="1">
    <citation type="journal article" date="2016" name="Nat. Commun.">
        <title>Thousands of microbial genomes shed light on interconnected biogeochemical processes in an aquifer system.</title>
        <authorList>
            <person name="Anantharaman K."/>
            <person name="Brown C.T."/>
            <person name="Hug L.A."/>
            <person name="Sharon I."/>
            <person name="Castelle C.J."/>
            <person name="Probst A.J."/>
            <person name="Thomas B.C."/>
            <person name="Singh A."/>
            <person name="Wilkins M.J."/>
            <person name="Karaoz U."/>
            <person name="Brodie E.L."/>
            <person name="Williams K.H."/>
            <person name="Hubbard S.S."/>
            <person name="Banfield J.F."/>
        </authorList>
    </citation>
    <scope>NUCLEOTIDE SEQUENCE [LARGE SCALE GENOMIC DNA]</scope>
</reference>
<dbReference type="SMART" id="SM01058">
    <property type="entry name" value="CarD_TRCF"/>
    <property type="match status" value="1"/>
</dbReference>
<dbReference type="Proteomes" id="UP000179344">
    <property type="component" value="Unassembled WGS sequence"/>
</dbReference>
<dbReference type="InterPro" id="IPR003711">
    <property type="entry name" value="CarD-like/TRCF_RID"/>
</dbReference>
<dbReference type="Pfam" id="PF21095">
    <property type="entry name" value="CarD_C"/>
    <property type="match status" value="1"/>
</dbReference>
<proteinExistence type="predicted"/>
<dbReference type="GO" id="GO:0009303">
    <property type="term" value="P:rRNA transcription"/>
    <property type="evidence" value="ECO:0007669"/>
    <property type="project" value="TreeGrafter"/>
</dbReference>
<dbReference type="PANTHER" id="PTHR38447">
    <property type="entry name" value="TRANSCRIPTION FACTOR YDEB-RELATED"/>
    <property type="match status" value="1"/>
</dbReference>
<dbReference type="Pfam" id="PF02559">
    <property type="entry name" value="CarD_TRCF_RID"/>
    <property type="match status" value="1"/>
</dbReference>
<dbReference type="SUPFAM" id="SSF141259">
    <property type="entry name" value="CarD-like"/>
    <property type="match status" value="1"/>
</dbReference>
<dbReference type="Gene3D" id="2.40.10.170">
    <property type="match status" value="1"/>
</dbReference>
<evidence type="ECO:0000259" key="1">
    <source>
        <dbReference type="SMART" id="SM01058"/>
    </source>
</evidence>
<dbReference type="AlphaFoldDB" id="A0A1F6TI31"/>
<evidence type="ECO:0000313" key="2">
    <source>
        <dbReference type="EMBL" id="OGI44807.1"/>
    </source>
</evidence>
<dbReference type="PANTHER" id="PTHR38447:SF1">
    <property type="entry name" value="RNA POLYMERASE-BINDING TRANSCRIPTION FACTOR CARD"/>
    <property type="match status" value="1"/>
</dbReference>
<organism evidence="2 3">
    <name type="scientific">Candidatus Muproteobacteria bacterium RBG_16_65_31</name>
    <dbReference type="NCBI Taxonomy" id="1817759"/>
    <lineage>
        <taxon>Bacteria</taxon>
        <taxon>Pseudomonadati</taxon>
        <taxon>Pseudomonadota</taxon>
        <taxon>Candidatus Muproteobacteria</taxon>
    </lineage>
</organism>
<sequence length="168" mass="18761">MSKRPRFKVGDTIFYPSAGVGVIQSIEEIYTGGEFRPCLVIRIPETRMTVKVPQDNAEKNGIRPLLNGRKLKELFKVLSASSRKRVTGGNWAERCKEIERRINSGSCLELGEVVRDLMRWKQQSGLSFEESMLLETASGYLAREVAAVQGINTDAAIGRIRDCIGVEN</sequence>
<name>A0A1F6TI31_9PROT</name>
<comment type="caution">
    <text evidence="2">The sequence shown here is derived from an EMBL/GenBank/DDBJ whole genome shotgun (WGS) entry which is preliminary data.</text>
</comment>
<dbReference type="Gene3D" id="1.20.58.1290">
    <property type="entry name" value="CarD-like, C-terminal domain"/>
    <property type="match status" value="1"/>
</dbReference>
<protein>
    <recommendedName>
        <fullName evidence="1">CarD-like/TRCF RNAP-interacting domain-containing protein</fullName>
    </recommendedName>
</protein>
<evidence type="ECO:0000313" key="3">
    <source>
        <dbReference type="Proteomes" id="UP000179344"/>
    </source>
</evidence>
<feature type="domain" description="CarD-like/TRCF RNAP-interacting" evidence="1">
    <location>
        <begin position="6"/>
        <end position="118"/>
    </location>
</feature>
<gene>
    <name evidence="2" type="ORF">A2V92_04575</name>
</gene>
<dbReference type="InterPro" id="IPR042215">
    <property type="entry name" value="CarD-like_C"/>
</dbReference>
<dbReference type="InterPro" id="IPR036101">
    <property type="entry name" value="CarD-like/TRCF_RID_sf"/>
</dbReference>
<dbReference type="EMBL" id="MFST01000035">
    <property type="protein sequence ID" value="OGI44807.1"/>
    <property type="molecule type" value="Genomic_DNA"/>
</dbReference>
<dbReference type="InterPro" id="IPR052531">
    <property type="entry name" value="CarD-like_regulator"/>
</dbReference>